<dbReference type="GO" id="GO:0006888">
    <property type="term" value="P:endoplasmic reticulum to Golgi vesicle-mediated transport"/>
    <property type="evidence" value="ECO:0007669"/>
    <property type="project" value="InterPro"/>
</dbReference>
<proteinExistence type="inferred from homology"/>
<reference evidence="9" key="1">
    <citation type="submission" date="2021-01" db="EMBL/GenBank/DDBJ databases">
        <authorList>
            <person name="Corre E."/>
            <person name="Pelletier E."/>
            <person name="Niang G."/>
            <person name="Scheremetjew M."/>
            <person name="Finn R."/>
            <person name="Kale V."/>
            <person name="Holt S."/>
            <person name="Cochrane G."/>
            <person name="Meng A."/>
            <person name="Brown T."/>
            <person name="Cohen L."/>
        </authorList>
    </citation>
    <scope>NUCLEOTIDE SEQUENCE</scope>
    <source>
        <strain evidence="9">CCMP 2712</strain>
    </source>
</reference>
<protein>
    <recommendedName>
        <fullName evidence="6">Protein YIPF</fullName>
    </recommendedName>
</protein>
<keyword evidence="3 6" id="KW-0812">Transmembrane</keyword>
<feature type="domain" description="Yip1" evidence="8">
    <location>
        <begin position="67"/>
        <end position="267"/>
    </location>
</feature>
<dbReference type="InterPro" id="IPR006977">
    <property type="entry name" value="Yip1_dom"/>
</dbReference>
<evidence type="ECO:0000259" key="8">
    <source>
        <dbReference type="Pfam" id="PF04893"/>
    </source>
</evidence>
<evidence type="ECO:0000256" key="5">
    <source>
        <dbReference type="ARBA" id="ARBA00023136"/>
    </source>
</evidence>
<keyword evidence="5 6" id="KW-0472">Membrane</keyword>
<name>A0A7S4KFS9_GUITH</name>
<evidence type="ECO:0000256" key="1">
    <source>
        <dbReference type="ARBA" id="ARBA00004141"/>
    </source>
</evidence>
<dbReference type="GO" id="GO:0005802">
    <property type="term" value="C:trans-Golgi network"/>
    <property type="evidence" value="ECO:0007669"/>
    <property type="project" value="TreeGrafter"/>
</dbReference>
<organism evidence="9">
    <name type="scientific">Guillardia theta</name>
    <name type="common">Cryptophyte</name>
    <name type="synonym">Cryptomonas phi</name>
    <dbReference type="NCBI Taxonomy" id="55529"/>
    <lineage>
        <taxon>Eukaryota</taxon>
        <taxon>Cryptophyceae</taxon>
        <taxon>Pyrenomonadales</taxon>
        <taxon>Geminigeraceae</taxon>
        <taxon>Guillardia</taxon>
    </lineage>
</organism>
<feature type="compositionally biased region" description="Pro residues" evidence="7">
    <location>
        <begin position="12"/>
        <end position="22"/>
    </location>
</feature>
<feature type="transmembrane region" description="Helical" evidence="6">
    <location>
        <begin position="110"/>
        <end position="134"/>
    </location>
</feature>
<dbReference type="AlphaFoldDB" id="A0A7S4KFS9"/>
<dbReference type="GO" id="GO:0000139">
    <property type="term" value="C:Golgi membrane"/>
    <property type="evidence" value="ECO:0007669"/>
    <property type="project" value="UniProtKB-SubCell"/>
</dbReference>
<feature type="transmembrane region" description="Helical" evidence="6">
    <location>
        <begin position="140"/>
        <end position="164"/>
    </location>
</feature>
<evidence type="ECO:0000313" key="9">
    <source>
        <dbReference type="EMBL" id="CAE2292710.1"/>
    </source>
</evidence>
<evidence type="ECO:0000256" key="2">
    <source>
        <dbReference type="ARBA" id="ARBA00010596"/>
    </source>
</evidence>
<evidence type="ECO:0000256" key="4">
    <source>
        <dbReference type="ARBA" id="ARBA00022989"/>
    </source>
</evidence>
<keyword evidence="4 6" id="KW-1133">Transmembrane helix</keyword>
<feature type="transmembrane region" description="Helical" evidence="6">
    <location>
        <begin position="252"/>
        <end position="270"/>
    </location>
</feature>
<feature type="transmembrane region" description="Helical" evidence="6">
    <location>
        <begin position="78"/>
        <end position="98"/>
    </location>
</feature>
<sequence>MSGNIQSVEVAPQPPPFSPPVPVGSDSSNYGSGILEDTTLDEPVLDTVKRDLGMVWTKLTKVMMPSRDTRDELRNWDLWGPLFLCLILAILLSIDESGNIQESTNRDRPAVVFSVMLLVVWVGAVVVTVNAKLLGGNVSFFQNICLLGYCVAPMILATSLCMIVRVSIPDQYYYCTEIKVLNLQNVTDPRTIRCNGWSDVTTCPAGRQCDVIKTGVANVILRLLFSLGGMLWSLRSSLGFLSEVVVPQRRALAAYPVLLFFTAITWMIMLRTSSA</sequence>
<evidence type="ECO:0000256" key="3">
    <source>
        <dbReference type="ARBA" id="ARBA00022692"/>
    </source>
</evidence>
<comment type="subcellular location">
    <subcellularLocation>
        <location evidence="6">Golgi apparatus membrane</location>
        <topology evidence="6">Multi-pass membrane protein</topology>
    </subcellularLocation>
    <subcellularLocation>
        <location evidence="1">Membrane</location>
        <topology evidence="1">Multi-pass membrane protein</topology>
    </subcellularLocation>
</comment>
<evidence type="ECO:0000256" key="7">
    <source>
        <dbReference type="SAM" id="MobiDB-lite"/>
    </source>
</evidence>
<dbReference type="InterPro" id="IPR045231">
    <property type="entry name" value="Yip1/4-like"/>
</dbReference>
<accession>A0A7S4KFS9</accession>
<dbReference type="PANTHER" id="PTHR21236:SF1">
    <property type="entry name" value="PROTEIN YIPF6"/>
    <property type="match status" value="1"/>
</dbReference>
<feature type="region of interest" description="Disordered" evidence="7">
    <location>
        <begin position="1"/>
        <end position="25"/>
    </location>
</feature>
<dbReference type="EMBL" id="HBKN01015274">
    <property type="protein sequence ID" value="CAE2292710.1"/>
    <property type="molecule type" value="Transcribed_RNA"/>
</dbReference>
<comment type="similarity">
    <text evidence="2 6">Belongs to the YIP1 family.</text>
</comment>
<feature type="transmembrane region" description="Helical" evidence="6">
    <location>
        <begin position="215"/>
        <end position="232"/>
    </location>
</feature>
<evidence type="ECO:0000256" key="6">
    <source>
        <dbReference type="RuleBase" id="RU361264"/>
    </source>
</evidence>
<dbReference type="Pfam" id="PF04893">
    <property type="entry name" value="Yip1"/>
    <property type="match status" value="1"/>
</dbReference>
<gene>
    <name evidence="9" type="ORF">GTHE00462_LOCUS11900</name>
</gene>
<dbReference type="PANTHER" id="PTHR21236">
    <property type="entry name" value="GOLGI MEMBRANE PROTEIN YIP1"/>
    <property type="match status" value="1"/>
</dbReference>